<protein>
    <submittedName>
        <fullName evidence="1">Uncharacterized protein</fullName>
    </submittedName>
</protein>
<reference evidence="1 2" key="1">
    <citation type="submission" date="2018-10" db="EMBL/GenBank/DDBJ databases">
        <authorList>
            <person name="Ekblom R."/>
            <person name="Jareborg N."/>
        </authorList>
    </citation>
    <scope>NUCLEOTIDE SEQUENCE [LARGE SCALE GENOMIC DNA]</scope>
    <source>
        <tissue evidence="1">Muscle</tissue>
    </source>
</reference>
<proteinExistence type="predicted"/>
<name>A0A9X9Q3Y2_GULGU</name>
<accession>A0A9X9Q3Y2</accession>
<dbReference type="Proteomes" id="UP000269945">
    <property type="component" value="Unassembled WGS sequence"/>
</dbReference>
<dbReference type="EMBL" id="CYRY02031883">
    <property type="protein sequence ID" value="VCX08217.1"/>
    <property type="molecule type" value="Genomic_DNA"/>
</dbReference>
<evidence type="ECO:0000313" key="1">
    <source>
        <dbReference type="EMBL" id="VCX08217.1"/>
    </source>
</evidence>
<evidence type="ECO:0000313" key="2">
    <source>
        <dbReference type="Proteomes" id="UP000269945"/>
    </source>
</evidence>
<keyword evidence="2" id="KW-1185">Reference proteome</keyword>
<sequence>MTVTSTALVPLPLTAAVEVRSTLGKPSLTTLSPQGPLGSLARKLLSGGNPLSCWWLQCGVRRMLGIFPGRQWHCQSPVSWLWKP</sequence>
<comment type="caution">
    <text evidence="1">The sequence shown here is derived from an EMBL/GenBank/DDBJ whole genome shotgun (WGS) entry which is preliminary data.</text>
</comment>
<organism evidence="1 2">
    <name type="scientific">Gulo gulo</name>
    <name type="common">Wolverine</name>
    <name type="synonym">Gluton</name>
    <dbReference type="NCBI Taxonomy" id="48420"/>
    <lineage>
        <taxon>Eukaryota</taxon>
        <taxon>Metazoa</taxon>
        <taxon>Chordata</taxon>
        <taxon>Craniata</taxon>
        <taxon>Vertebrata</taxon>
        <taxon>Euteleostomi</taxon>
        <taxon>Mammalia</taxon>
        <taxon>Eutheria</taxon>
        <taxon>Laurasiatheria</taxon>
        <taxon>Carnivora</taxon>
        <taxon>Caniformia</taxon>
        <taxon>Musteloidea</taxon>
        <taxon>Mustelidae</taxon>
        <taxon>Guloninae</taxon>
        <taxon>Gulo</taxon>
    </lineage>
</organism>
<dbReference type="AlphaFoldDB" id="A0A9X9Q3Y2"/>
<gene>
    <name evidence="1" type="ORF">BN2614_LOCUS2</name>
</gene>